<dbReference type="Proteomes" id="UP000694240">
    <property type="component" value="Chromosome 11"/>
</dbReference>
<dbReference type="AlphaFoldDB" id="A0A8T1Z5I2"/>
<evidence type="ECO:0000313" key="3">
    <source>
        <dbReference type="Proteomes" id="UP000694240"/>
    </source>
</evidence>
<sequence length="586" mass="66643">MSEFIDQDDPKMEEDLNRQEELNSDCDDGVAQVKDSEESTTPTVSVVPASCSAINEATKKTNFSSLSSRNGQTSETGEINTVAGEDNRNDGDDGYETSKSDEETSSLVTQPQNPHRSYSDTSPLMISPRENVGFSSLVTHPSHQNPRLDQIVSFVPASCSAINEATKKTEASSSRNRDSSESGEIRRVEDKEEDRNDGDEPKESDNKESDIYKKTLLDLDDLDGFFEFSVHNEEAENREIQSHEETCGLITHPLHQNPRLDQIARSGQTMNPQQQLTRPNRGSTSSTSDRNYFRQPPSMQRQFFPSSPAWNTYQQHPVANPMANPKMPMQYPPMYPYLHPMANQQNFYQQHPVANHIPNVVPFQTQMFNRGPASAPRRLQNTFPVVYQMPTGIQTFIPWHVLQQLSGMRPMPYQRGNQQNFYQQHPMAHHMPMPYSMANQQNFYYQRPVTNLVPAQSTMIMPAESHVHWYDTEQCLNSWGMRLIQDPVMYPYQYPHANHLNQRMPQFRSDQLSTTRTPDGQTRSVAIVQDPFNPQQRVYLVLDVVPQAQVNHFLQRQTQTQQPTQSQGGDGGASSSEQGGDQQQPK</sequence>
<name>A0A8T1Z5I2_9BRAS</name>
<keyword evidence="3" id="KW-1185">Reference proteome</keyword>
<feature type="region of interest" description="Disordered" evidence="1">
    <location>
        <begin position="1"/>
        <end position="128"/>
    </location>
</feature>
<evidence type="ECO:0000313" key="2">
    <source>
        <dbReference type="EMBL" id="KAG7553109.1"/>
    </source>
</evidence>
<accession>A0A8T1Z5I2</accession>
<proteinExistence type="predicted"/>
<feature type="compositionally biased region" description="Polar residues" evidence="1">
    <location>
        <begin position="268"/>
        <end position="290"/>
    </location>
</feature>
<feature type="compositionally biased region" description="Basic and acidic residues" evidence="1">
    <location>
        <begin position="85"/>
        <end position="102"/>
    </location>
</feature>
<feature type="compositionally biased region" description="Polar residues" evidence="1">
    <location>
        <begin position="52"/>
        <end position="79"/>
    </location>
</feature>
<reference evidence="2 3" key="1">
    <citation type="submission" date="2020-12" db="EMBL/GenBank/DDBJ databases">
        <title>Concerted genomic and epigenomic changes stabilize Arabidopsis allopolyploids.</title>
        <authorList>
            <person name="Chen Z."/>
        </authorList>
    </citation>
    <scope>NUCLEOTIDE SEQUENCE [LARGE SCALE GENOMIC DNA]</scope>
    <source>
        <strain evidence="2">Allo738</strain>
        <tissue evidence="2">Leaf</tissue>
    </source>
</reference>
<dbReference type="EMBL" id="JAEFBK010000011">
    <property type="protein sequence ID" value="KAG7553109.1"/>
    <property type="molecule type" value="Genomic_DNA"/>
</dbReference>
<organism evidence="2 3">
    <name type="scientific">Arabidopsis thaliana x Arabidopsis arenosa</name>
    <dbReference type="NCBI Taxonomy" id="1240361"/>
    <lineage>
        <taxon>Eukaryota</taxon>
        <taxon>Viridiplantae</taxon>
        <taxon>Streptophyta</taxon>
        <taxon>Embryophyta</taxon>
        <taxon>Tracheophyta</taxon>
        <taxon>Spermatophyta</taxon>
        <taxon>Magnoliopsida</taxon>
        <taxon>eudicotyledons</taxon>
        <taxon>Gunneridae</taxon>
        <taxon>Pentapetalae</taxon>
        <taxon>rosids</taxon>
        <taxon>malvids</taxon>
        <taxon>Brassicales</taxon>
        <taxon>Brassicaceae</taxon>
        <taxon>Camelineae</taxon>
        <taxon>Arabidopsis</taxon>
    </lineage>
</organism>
<comment type="caution">
    <text evidence="2">The sequence shown here is derived from an EMBL/GenBank/DDBJ whole genome shotgun (WGS) entry which is preliminary data.</text>
</comment>
<evidence type="ECO:0000256" key="1">
    <source>
        <dbReference type="SAM" id="MobiDB-lite"/>
    </source>
</evidence>
<feature type="compositionally biased region" description="Polar residues" evidence="1">
    <location>
        <begin position="105"/>
        <end position="124"/>
    </location>
</feature>
<feature type="region of interest" description="Disordered" evidence="1">
    <location>
        <begin position="268"/>
        <end position="294"/>
    </location>
</feature>
<feature type="region of interest" description="Disordered" evidence="1">
    <location>
        <begin position="165"/>
        <end position="209"/>
    </location>
</feature>
<gene>
    <name evidence="2" type="ORF">ISN45_Aa06g036720</name>
</gene>
<feature type="region of interest" description="Disordered" evidence="1">
    <location>
        <begin position="556"/>
        <end position="586"/>
    </location>
</feature>
<protein>
    <submittedName>
        <fullName evidence="2">Uncharacterized protein</fullName>
    </submittedName>
</protein>
<feature type="compositionally biased region" description="Basic and acidic residues" evidence="1">
    <location>
        <begin position="8"/>
        <end position="21"/>
    </location>
</feature>